<dbReference type="AlphaFoldDB" id="A0A1U7DFH0"/>
<dbReference type="Proteomes" id="UP000187266">
    <property type="component" value="Chromosome"/>
</dbReference>
<evidence type="ECO:0000313" key="2">
    <source>
        <dbReference type="Proteomes" id="UP000187266"/>
    </source>
</evidence>
<dbReference type="RefSeq" id="WP_076978673.1">
    <property type="nucleotide sequence ID" value="NZ_CP019124.1"/>
</dbReference>
<dbReference type="STRING" id="1267768.BV394_01975"/>
<reference evidence="1 2" key="1">
    <citation type="submission" date="2017-01" db="EMBL/GenBank/DDBJ databases">
        <title>Genomic analysis of Xuhuaishuia manganoxidans DY6-4.</title>
        <authorList>
            <person name="Wang X."/>
        </authorList>
    </citation>
    <scope>NUCLEOTIDE SEQUENCE [LARGE SCALE GENOMIC DNA]</scope>
    <source>
        <strain evidence="1 2">DY6-4</strain>
    </source>
</reference>
<accession>A0A1U7DFH0</accession>
<protein>
    <submittedName>
        <fullName evidence="1">Uncharacterized protein</fullName>
    </submittedName>
</protein>
<organism evidence="1 2">
    <name type="scientific">Brevirhabdus pacifica</name>
    <dbReference type="NCBI Taxonomy" id="1267768"/>
    <lineage>
        <taxon>Bacteria</taxon>
        <taxon>Pseudomonadati</taxon>
        <taxon>Pseudomonadota</taxon>
        <taxon>Alphaproteobacteria</taxon>
        <taxon>Rhodobacterales</taxon>
        <taxon>Paracoccaceae</taxon>
        <taxon>Brevirhabdus</taxon>
    </lineage>
</organism>
<accession>A0A2M9DGD7</accession>
<dbReference type="EMBL" id="CP019124">
    <property type="protein sequence ID" value="APX88649.1"/>
    <property type="molecule type" value="Genomic_DNA"/>
</dbReference>
<gene>
    <name evidence="1" type="ORF">BV394_01975</name>
</gene>
<sequence length="125" mass="13512">MRHAIFAFFLAASPAFAGGVTVANCDPIDPGLLECDFTNRNTEAVAEFSYTVLVSEEGRAVPWVDTDSLSSRAMYQYQVAGGIEPAETIRILLQFPAVSERADPARLTYRVTVTEARGVDGSPLP</sequence>
<proteinExistence type="predicted"/>
<keyword evidence="2" id="KW-1185">Reference proteome</keyword>
<name>A0A1U7DFH0_9RHOB</name>
<evidence type="ECO:0000313" key="1">
    <source>
        <dbReference type="EMBL" id="APX88649.1"/>
    </source>
</evidence>